<dbReference type="STRING" id="1246637.MTBBW1_2230007"/>
<dbReference type="Proteomes" id="UP000191931">
    <property type="component" value="Unassembled WGS sequence"/>
</dbReference>
<accession>A0A1W1HDE8</accession>
<organism evidence="1 2">
    <name type="scientific">Desulfamplus magnetovallimortis</name>
    <dbReference type="NCBI Taxonomy" id="1246637"/>
    <lineage>
        <taxon>Bacteria</taxon>
        <taxon>Pseudomonadati</taxon>
        <taxon>Thermodesulfobacteriota</taxon>
        <taxon>Desulfobacteria</taxon>
        <taxon>Desulfobacterales</taxon>
        <taxon>Desulfobacteraceae</taxon>
        <taxon>Desulfamplus</taxon>
    </lineage>
</organism>
<dbReference type="EMBL" id="FWEV01000139">
    <property type="protein sequence ID" value="SLM30422.1"/>
    <property type="molecule type" value="Genomic_DNA"/>
</dbReference>
<keyword evidence="2" id="KW-1185">Reference proteome</keyword>
<dbReference type="OrthoDB" id="9758243at2"/>
<name>A0A1W1HDE8_9BACT</name>
<reference evidence="1 2" key="1">
    <citation type="submission" date="2017-03" db="EMBL/GenBank/DDBJ databases">
        <authorList>
            <person name="Afonso C.L."/>
            <person name="Miller P.J."/>
            <person name="Scott M.A."/>
            <person name="Spackman E."/>
            <person name="Goraichik I."/>
            <person name="Dimitrov K.M."/>
            <person name="Suarez D.L."/>
            <person name="Swayne D.E."/>
        </authorList>
    </citation>
    <scope>NUCLEOTIDE SEQUENCE [LARGE SCALE GENOMIC DNA]</scope>
    <source>
        <strain evidence="1">PRJEB14757</strain>
    </source>
</reference>
<proteinExistence type="predicted"/>
<protein>
    <submittedName>
        <fullName evidence="1">Uncharacterized protein</fullName>
    </submittedName>
</protein>
<dbReference type="RefSeq" id="WP_080808371.1">
    <property type="nucleotide sequence ID" value="NZ_LT828560.1"/>
</dbReference>
<evidence type="ECO:0000313" key="1">
    <source>
        <dbReference type="EMBL" id="SLM30422.1"/>
    </source>
</evidence>
<evidence type="ECO:0000313" key="2">
    <source>
        <dbReference type="Proteomes" id="UP000191931"/>
    </source>
</evidence>
<gene>
    <name evidence="1" type="ORF">MTBBW1_2230007</name>
</gene>
<dbReference type="AlphaFoldDB" id="A0A1W1HDE8"/>
<sequence length="243" mass="28021">MNEACPKFNKKNQAKLNAFIDPAVERFKALPEDASVDGQISQDDFKHTLVSFTRLYSFLSQIVPFYDIELEKLFPYIRFLLKKLPKKSIEERLKLDDEVALEYYRLNKAGDGDIVLETCSEWALSGATEAGVRRKKDEEKSPLSEIISTINDRFGTEFNETDRLFFDQIVQDCIADENLKIQALANTIDNFKFPFEDAFINKVIDRMDQNTDIFNRLMEGGDFSDLVAGVVLKEVYQRLTNIE</sequence>